<accession>A0ABR7VM74</accession>
<gene>
    <name evidence="1" type="ORF">IC602_03195</name>
</gene>
<evidence type="ECO:0000313" key="2">
    <source>
        <dbReference type="Proteomes" id="UP000621631"/>
    </source>
</evidence>
<evidence type="ECO:0000313" key="1">
    <source>
        <dbReference type="EMBL" id="MBD1221602.1"/>
    </source>
</evidence>
<protein>
    <submittedName>
        <fullName evidence="1">Uncharacterized protein</fullName>
    </submittedName>
</protein>
<proteinExistence type="predicted"/>
<organism evidence="1 2">
    <name type="scientific">Virgibacillus halodenitrificans</name>
    <name type="common">Bacillus halodenitrificans</name>
    <dbReference type="NCBI Taxonomy" id="1482"/>
    <lineage>
        <taxon>Bacteria</taxon>
        <taxon>Bacillati</taxon>
        <taxon>Bacillota</taxon>
        <taxon>Bacilli</taxon>
        <taxon>Bacillales</taxon>
        <taxon>Bacillaceae</taxon>
        <taxon>Virgibacillus</taxon>
    </lineage>
</organism>
<comment type="caution">
    <text evidence="1">The sequence shown here is derived from an EMBL/GenBank/DDBJ whole genome shotgun (WGS) entry which is preliminary data.</text>
</comment>
<reference evidence="1 2" key="1">
    <citation type="submission" date="2020-09" db="EMBL/GenBank/DDBJ databases">
        <title>Draft Genome Sequences of Oil-Oxidizing Bacteria Halomonas titanicae, Marinobacter lutaoensis, and Virgibacillus halodenitrificans Isolated from Highly Saline Environments.</title>
        <authorList>
            <person name="Grouzdev D.S."/>
            <person name="Sokolova D.S."/>
            <person name="Semenova E.M."/>
            <person name="Borzenkov I.A."/>
            <person name="Bidzhieva S.K."/>
            <person name="Poltaraus A.B."/>
            <person name="Nazina T.N."/>
        </authorList>
    </citation>
    <scope>NUCLEOTIDE SEQUENCE [LARGE SCALE GENOMIC DNA]</scope>
    <source>
        <strain evidence="1 2">VKM B-3472D</strain>
    </source>
</reference>
<dbReference type="EMBL" id="JACWEZ010000002">
    <property type="protein sequence ID" value="MBD1221602.1"/>
    <property type="molecule type" value="Genomic_DNA"/>
</dbReference>
<keyword evidence="2" id="KW-1185">Reference proteome</keyword>
<name>A0ABR7VM74_VIRHA</name>
<dbReference type="RefSeq" id="WP_160949866.1">
    <property type="nucleotide sequence ID" value="NZ_JACWEZ010000002.1"/>
</dbReference>
<sequence>MRKSEFIKKLEKEDINLGEFEIELESITDDPYVMGCCFDEGVWKVFKTRERLGHYIIKKFNKESEAFNYFYELVLIQHKKNFK</sequence>
<dbReference type="Proteomes" id="UP000621631">
    <property type="component" value="Unassembled WGS sequence"/>
</dbReference>